<evidence type="ECO:0000313" key="2">
    <source>
        <dbReference type="Proteomes" id="UP000202917"/>
    </source>
</evidence>
<name>A0A1B0WM19_9CAUD</name>
<organism evidence="1 2">
    <name type="scientific">Flavobacterium phage 2A</name>
    <dbReference type="NCBI Taxonomy" id="1792273"/>
    <lineage>
        <taxon>Viruses</taxon>
        <taxon>Duplodnaviria</taxon>
        <taxon>Heunggongvirae</taxon>
        <taxon>Uroviricota</taxon>
        <taxon>Caudoviricetes</taxon>
        <taxon>Duneviridae</taxon>
        <taxon>Unahavirus</taxon>
        <taxon>Unahavirus uv2A</taxon>
    </lineage>
</organism>
<proteinExistence type="predicted"/>
<protein>
    <submittedName>
        <fullName evidence="1">Uncharacterized protein</fullName>
    </submittedName>
</protein>
<keyword evidence="2" id="KW-1185">Reference proteome</keyword>
<dbReference type="GeneID" id="30308750"/>
<accession>A0A1B0WM19</accession>
<sequence>MQKENEQQDSKLLNLVPNLLTVLKTSDANRYHEIAKFLKTAFLELSDHELFDDVTYRRQWADNICVIEALSFPFEGYSNQEKTMAIDISLLVLSQSRKEVSHG</sequence>
<reference evidence="1 2" key="1">
    <citation type="submission" date="2016-01" db="EMBL/GenBank/DDBJ databases">
        <title>Molecular aspects and genomic diversity of bacteriophages-specific to fish pathogen Flavobacterium psychrophilum.</title>
        <authorList>
            <person name="Castillo D."/>
            <person name="Middelboe M."/>
        </authorList>
    </citation>
    <scope>NUCLEOTIDE SEQUENCE [LARGE SCALE GENOMIC DNA]</scope>
</reference>
<dbReference type="OrthoDB" id="34045at10239"/>
<dbReference type="KEGG" id="vg:30308750"/>
<evidence type="ECO:0000313" key="1">
    <source>
        <dbReference type="EMBL" id="ANB40917.1"/>
    </source>
</evidence>
<dbReference type="RefSeq" id="YP_009322878.1">
    <property type="nucleotide sequence ID" value="NC_031926.1"/>
</dbReference>
<dbReference type="EMBL" id="KU599887">
    <property type="protein sequence ID" value="ANB40917.1"/>
    <property type="molecule type" value="Genomic_DNA"/>
</dbReference>
<dbReference type="Proteomes" id="UP000202917">
    <property type="component" value="Segment"/>
</dbReference>